<gene>
    <name evidence="1" type="ORF">J2X09_001860</name>
</gene>
<reference evidence="1 2" key="1">
    <citation type="submission" date="2023-07" db="EMBL/GenBank/DDBJ databases">
        <title>Sorghum-associated microbial communities from plants grown in Nebraska, USA.</title>
        <authorList>
            <person name="Schachtman D."/>
        </authorList>
    </citation>
    <scope>NUCLEOTIDE SEQUENCE [LARGE SCALE GENOMIC DNA]</scope>
    <source>
        <strain evidence="1 2">BE240</strain>
    </source>
</reference>
<dbReference type="RefSeq" id="WP_310308066.1">
    <property type="nucleotide sequence ID" value="NZ_JAVDWE010000004.1"/>
</dbReference>
<keyword evidence="2" id="KW-1185">Reference proteome</keyword>
<evidence type="ECO:0008006" key="3">
    <source>
        <dbReference type="Google" id="ProtNLM"/>
    </source>
</evidence>
<accession>A0ABU1V9K4</accession>
<organism evidence="1 2">
    <name type="scientific">Hydrogenophaga laconesensis</name>
    <dbReference type="NCBI Taxonomy" id="1805971"/>
    <lineage>
        <taxon>Bacteria</taxon>
        <taxon>Pseudomonadati</taxon>
        <taxon>Pseudomonadota</taxon>
        <taxon>Betaproteobacteria</taxon>
        <taxon>Burkholderiales</taxon>
        <taxon>Comamonadaceae</taxon>
        <taxon>Hydrogenophaga</taxon>
    </lineage>
</organism>
<evidence type="ECO:0000313" key="2">
    <source>
        <dbReference type="Proteomes" id="UP001265550"/>
    </source>
</evidence>
<protein>
    <recommendedName>
        <fullName evidence="3">Addiction module antidote protein</fullName>
    </recommendedName>
</protein>
<dbReference type="Proteomes" id="UP001265550">
    <property type="component" value="Unassembled WGS sequence"/>
</dbReference>
<dbReference type="EMBL" id="JAVDWE010000004">
    <property type="protein sequence ID" value="MDR7094122.1"/>
    <property type="molecule type" value="Genomic_DNA"/>
</dbReference>
<sequence>MNRDEVIRMAKEADQGHASMECELFGGSIVSVSTLERFAQLVAAHEREECAKVCESFKQGNSATYIDDDWADMCAAAIRARSNP</sequence>
<evidence type="ECO:0000313" key="1">
    <source>
        <dbReference type="EMBL" id="MDR7094122.1"/>
    </source>
</evidence>
<proteinExistence type="predicted"/>
<name>A0ABU1V9K4_9BURK</name>
<comment type="caution">
    <text evidence="1">The sequence shown here is derived from an EMBL/GenBank/DDBJ whole genome shotgun (WGS) entry which is preliminary data.</text>
</comment>